<dbReference type="EMBL" id="RQJO01000018">
    <property type="protein sequence ID" value="RRA97360.1"/>
    <property type="molecule type" value="Genomic_DNA"/>
</dbReference>
<gene>
    <name evidence="1" type="ORF">EHT25_32490</name>
</gene>
<name>A0A3P1B8E7_9BACT</name>
<keyword evidence="2" id="KW-1185">Reference proteome</keyword>
<dbReference type="AlphaFoldDB" id="A0A3P1B8E7"/>
<dbReference type="Proteomes" id="UP000271925">
    <property type="component" value="Unassembled WGS sequence"/>
</dbReference>
<evidence type="ECO:0000313" key="1">
    <source>
        <dbReference type="EMBL" id="RRA97360.1"/>
    </source>
</evidence>
<organism evidence="1 2">
    <name type="scientific">Larkinella rosea</name>
    <dbReference type="NCBI Taxonomy" id="2025312"/>
    <lineage>
        <taxon>Bacteria</taxon>
        <taxon>Pseudomonadati</taxon>
        <taxon>Bacteroidota</taxon>
        <taxon>Cytophagia</taxon>
        <taxon>Cytophagales</taxon>
        <taxon>Spirosomataceae</taxon>
        <taxon>Larkinella</taxon>
    </lineage>
</organism>
<protein>
    <submittedName>
        <fullName evidence="1">Uncharacterized protein</fullName>
    </submittedName>
</protein>
<proteinExistence type="predicted"/>
<dbReference type="OrthoDB" id="9775877at2"/>
<reference evidence="1 2" key="1">
    <citation type="submission" date="2018-11" db="EMBL/GenBank/DDBJ databases">
        <authorList>
            <person name="Zhou Z."/>
            <person name="Wang G."/>
        </authorList>
    </citation>
    <scope>NUCLEOTIDE SEQUENCE [LARGE SCALE GENOMIC DNA]</scope>
    <source>
        <strain evidence="1 2">KCTC52004</strain>
    </source>
</reference>
<accession>A0A3P1B8E7</accession>
<sequence length="60" mass="6878">MRGLVGIYRAFWAVLDANDPTQSLKLEDTRPILDANRALRNQSKTRCTSRMWFSPPVLSI</sequence>
<dbReference type="RefSeq" id="WP_124879640.1">
    <property type="nucleotide sequence ID" value="NZ_RQJO01000018.1"/>
</dbReference>
<evidence type="ECO:0000313" key="2">
    <source>
        <dbReference type="Proteomes" id="UP000271925"/>
    </source>
</evidence>
<comment type="caution">
    <text evidence="1">The sequence shown here is derived from an EMBL/GenBank/DDBJ whole genome shotgun (WGS) entry which is preliminary data.</text>
</comment>